<dbReference type="PANTHER" id="PTHR36111:SF2">
    <property type="entry name" value="INNER MEMBRANE PROTEIN"/>
    <property type="match status" value="1"/>
</dbReference>
<dbReference type="Proteomes" id="UP000603865">
    <property type="component" value="Unassembled WGS sequence"/>
</dbReference>
<keyword evidence="3" id="KW-1185">Reference proteome</keyword>
<reference evidence="2" key="2">
    <citation type="submission" date="2020-09" db="EMBL/GenBank/DDBJ databases">
        <authorList>
            <person name="Sun Q."/>
            <person name="Ohkuma M."/>
        </authorList>
    </citation>
    <scope>NUCLEOTIDE SEQUENCE</scope>
    <source>
        <strain evidence="2">JCM 31311</strain>
    </source>
</reference>
<keyword evidence="1" id="KW-0812">Transmembrane</keyword>
<dbReference type="EMBL" id="BMQL01000004">
    <property type="protein sequence ID" value="GGR00820.1"/>
    <property type="molecule type" value="Genomic_DNA"/>
</dbReference>
<name>A0A918F288_9DEIO</name>
<keyword evidence="1" id="KW-1133">Transmembrane helix</keyword>
<dbReference type="PANTHER" id="PTHR36111">
    <property type="entry name" value="INNER MEMBRANE PROTEIN-RELATED"/>
    <property type="match status" value="1"/>
</dbReference>
<dbReference type="InterPro" id="IPR007563">
    <property type="entry name" value="DUF554"/>
</dbReference>
<gene>
    <name evidence="2" type="ORF">GCM10008957_12090</name>
</gene>
<feature type="transmembrane region" description="Helical" evidence="1">
    <location>
        <begin position="215"/>
        <end position="236"/>
    </location>
</feature>
<sequence length="269" mass="27358">MVETFTSRYHAAVNLLAHLSGTLINVATVLIGTTLGLLLGGRLPEKTQRTLLQTLSLVTLFIGMDMSGALNKVSGGHVPGVILALVALALGAVIGEGLGIEERLAALGDHLKRRFRGGGRFTEGFVAASLLFCIGPLTIVGGIQNGLTGDSSTYVLKSVLDGIAALALAGVYGVGVGFSAASVLLIQGGISLTAGGLAGVLLHGADPAILRNDPYVLLVTGAGGLIILGISWNLMLGGLSMDDKRVRVGSLLPALVLAPLALWLAKLIG</sequence>
<evidence type="ECO:0000313" key="3">
    <source>
        <dbReference type="Proteomes" id="UP000603865"/>
    </source>
</evidence>
<feature type="transmembrane region" description="Helical" evidence="1">
    <location>
        <begin position="163"/>
        <end position="185"/>
    </location>
</feature>
<evidence type="ECO:0008006" key="4">
    <source>
        <dbReference type="Google" id="ProtNLM"/>
    </source>
</evidence>
<keyword evidence="1" id="KW-0472">Membrane</keyword>
<feature type="transmembrane region" description="Helical" evidence="1">
    <location>
        <begin position="121"/>
        <end position="143"/>
    </location>
</feature>
<evidence type="ECO:0000256" key="1">
    <source>
        <dbReference type="SAM" id="Phobius"/>
    </source>
</evidence>
<organism evidence="2 3">
    <name type="scientific">Deinococcus ruber</name>
    <dbReference type="NCBI Taxonomy" id="1848197"/>
    <lineage>
        <taxon>Bacteria</taxon>
        <taxon>Thermotogati</taxon>
        <taxon>Deinococcota</taxon>
        <taxon>Deinococci</taxon>
        <taxon>Deinococcales</taxon>
        <taxon>Deinococcaceae</taxon>
        <taxon>Deinococcus</taxon>
    </lineage>
</organism>
<feature type="transmembrane region" description="Helical" evidence="1">
    <location>
        <begin position="15"/>
        <end position="39"/>
    </location>
</feature>
<comment type="caution">
    <text evidence="2">The sequence shown here is derived from an EMBL/GenBank/DDBJ whole genome shotgun (WGS) entry which is preliminary data.</text>
</comment>
<dbReference type="Pfam" id="PF04474">
    <property type="entry name" value="DUF554"/>
    <property type="match status" value="1"/>
</dbReference>
<protein>
    <recommendedName>
        <fullName evidence="4">DUF554 domain-containing protein</fullName>
    </recommendedName>
</protein>
<feature type="transmembrane region" description="Helical" evidence="1">
    <location>
        <begin position="192"/>
        <end position="209"/>
    </location>
</feature>
<proteinExistence type="predicted"/>
<feature type="transmembrane region" description="Helical" evidence="1">
    <location>
        <begin position="76"/>
        <end position="100"/>
    </location>
</feature>
<dbReference type="AlphaFoldDB" id="A0A918F288"/>
<evidence type="ECO:0000313" key="2">
    <source>
        <dbReference type="EMBL" id="GGR00820.1"/>
    </source>
</evidence>
<reference evidence="2" key="1">
    <citation type="journal article" date="2014" name="Int. J. Syst. Evol. Microbiol.">
        <title>Complete genome sequence of Corynebacterium casei LMG S-19264T (=DSM 44701T), isolated from a smear-ripened cheese.</title>
        <authorList>
            <consortium name="US DOE Joint Genome Institute (JGI-PGF)"/>
            <person name="Walter F."/>
            <person name="Albersmeier A."/>
            <person name="Kalinowski J."/>
            <person name="Ruckert C."/>
        </authorList>
    </citation>
    <scope>NUCLEOTIDE SEQUENCE</scope>
    <source>
        <strain evidence="2">JCM 31311</strain>
    </source>
</reference>
<feature type="transmembrane region" description="Helical" evidence="1">
    <location>
        <begin position="248"/>
        <end position="268"/>
    </location>
</feature>
<accession>A0A918F288</accession>